<dbReference type="Proteomes" id="UP001266305">
    <property type="component" value="Unassembled WGS sequence"/>
</dbReference>
<protein>
    <submittedName>
        <fullName evidence="1">RCC1 and BTB domain-containing protein 1</fullName>
    </submittedName>
</protein>
<organism evidence="1 2">
    <name type="scientific">Saguinus oedipus</name>
    <name type="common">Cotton-top tamarin</name>
    <name type="synonym">Oedipomidas oedipus</name>
    <dbReference type="NCBI Taxonomy" id="9490"/>
    <lineage>
        <taxon>Eukaryota</taxon>
        <taxon>Metazoa</taxon>
        <taxon>Chordata</taxon>
        <taxon>Craniata</taxon>
        <taxon>Vertebrata</taxon>
        <taxon>Euteleostomi</taxon>
        <taxon>Mammalia</taxon>
        <taxon>Eutheria</taxon>
        <taxon>Euarchontoglires</taxon>
        <taxon>Primates</taxon>
        <taxon>Haplorrhini</taxon>
        <taxon>Platyrrhini</taxon>
        <taxon>Cebidae</taxon>
        <taxon>Callitrichinae</taxon>
        <taxon>Saguinus</taxon>
    </lineage>
</organism>
<comment type="caution">
    <text evidence="1">The sequence shown here is derived from an EMBL/GenBank/DDBJ whole genome shotgun (WGS) entry which is preliminary data.</text>
</comment>
<accession>A0ABQ9VCF7</accession>
<reference evidence="1 2" key="1">
    <citation type="submission" date="2023-05" db="EMBL/GenBank/DDBJ databases">
        <title>B98-5 Cell Line De Novo Hybrid Assembly: An Optical Mapping Approach.</title>
        <authorList>
            <person name="Kananen K."/>
            <person name="Auerbach J.A."/>
            <person name="Kautto E."/>
            <person name="Blachly J.S."/>
        </authorList>
    </citation>
    <scope>NUCLEOTIDE SEQUENCE [LARGE SCALE GENOMIC DNA]</scope>
    <source>
        <strain evidence="1">B95-8</strain>
        <tissue evidence="1">Cell line</tissue>
    </source>
</reference>
<gene>
    <name evidence="1" type="primary">RCBTB1_2</name>
    <name evidence="1" type="ORF">P7K49_016558</name>
</gene>
<sequence length="74" mass="8211">MVEKERVVEIAACHSAHTSVAKTQGGHVYLWGQSVILPHLTHFSCTDDVFACFATPTVSWRLLSVEHEDFLTVA</sequence>
<feature type="non-terminal residue" evidence="1">
    <location>
        <position position="74"/>
    </location>
</feature>
<dbReference type="EMBL" id="JASSZA010000007">
    <property type="protein sequence ID" value="KAK2107044.1"/>
    <property type="molecule type" value="Genomic_DNA"/>
</dbReference>
<evidence type="ECO:0000313" key="2">
    <source>
        <dbReference type="Proteomes" id="UP001266305"/>
    </source>
</evidence>
<keyword evidence="2" id="KW-1185">Reference proteome</keyword>
<name>A0ABQ9VCF7_SAGOE</name>
<proteinExistence type="predicted"/>
<evidence type="ECO:0000313" key="1">
    <source>
        <dbReference type="EMBL" id="KAK2107044.1"/>
    </source>
</evidence>